<evidence type="ECO:0000313" key="5">
    <source>
        <dbReference type="EMBL" id="SZX60800.1"/>
    </source>
</evidence>
<dbReference type="EMBL" id="FNXT01000104">
    <property type="protein sequence ID" value="SZX60800.1"/>
    <property type="molecule type" value="Genomic_DNA"/>
</dbReference>
<feature type="domain" description="Sushi" evidence="4">
    <location>
        <begin position="891"/>
        <end position="956"/>
    </location>
</feature>
<dbReference type="PROSITE" id="PS50923">
    <property type="entry name" value="SUSHI"/>
    <property type="match status" value="3"/>
</dbReference>
<accession>A0A383V799</accession>
<organism evidence="5 6">
    <name type="scientific">Tetradesmus obliquus</name>
    <name type="common">Green alga</name>
    <name type="synonym">Acutodesmus obliquus</name>
    <dbReference type="NCBI Taxonomy" id="3088"/>
    <lineage>
        <taxon>Eukaryota</taxon>
        <taxon>Viridiplantae</taxon>
        <taxon>Chlorophyta</taxon>
        <taxon>core chlorophytes</taxon>
        <taxon>Chlorophyceae</taxon>
        <taxon>CS clade</taxon>
        <taxon>Sphaeropleales</taxon>
        <taxon>Scenedesmaceae</taxon>
        <taxon>Tetradesmus</taxon>
    </lineage>
</organism>
<dbReference type="STRING" id="3088.A0A383V799"/>
<gene>
    <name evidence="5" type="ORF">BQ4739_LOCUS1333</name>
</gene>
<feature type="domain" description="Sushi" evidence="4">
    <location>
        <begin position="965"/>
        <end position="1030"/>
    </location>
</feature>
<evidence type="ECO:0000259" key="4">
    <source>
        <dbReference type="PROSITE" id="PS50923"/>
    </source>
</evidence>
<feature type="chain" id="PRO_5016607368" description="Sushi domain-containing protein" evidence="3">
    <location>
        <begin position="18"/>
        <end position="1103"/>
    </location>
</feature>
<keyword evidence="1" id="KW-1015">Disulfide bond</keyword>
<dbReference type="SMART" id="SM00032">
    <property type="entry name" value="CCP"/>
    <property type="match status" value="3"/>
</dbReference>
<feature type="compositionally biased region" description="Polar residues" evidence="2">
    <location>
        <begin position="272"/>
        <end position="284"/>
    </location>
</feature>
<dbReference type="CDD" id="cd00033">
    <property type="entry name" value="CCP"/>
    <property type="match status" value="1"/>
</dbReference>
<protein>
    <recommendedName>
        <fullName evidence="4">Sushi domain-containing protein</fullName>
    </recommendedName>
</protein>
<feature type="region of interest" description="Disordered" evidence="2">
    <location>
        <begin position="262"/>
        <end position="286"/>
    </location>
</feature>
<dbReference type="AlphaFoldDB" id="A0A383V799"/>
<evidence type="ECO:0000256" key="2">
    <source>
        <dbReference type="SAM" id="MobiDB-lite"/>
    </source>
</evidence>
<feature type="signal peptide" evidence="3">
    <location>
        <begin position="1"/>
        <end position="17"/>
    </location>
</feature>
<sequence>MMLLLLAPAAATAAAAAASPAAAAAAPPPSACSPAKCDDKQCQTGTCSSGLCSYTPARDGADCTDGQVTGDAVYKSFYVSSLGQDISSPVIITAITPDFDVFVQVFPTADLVSTAQQRLDEIQATITDMKPEDAAQAMYDLLLQLTGSSGRKQQLDEAAVVQMDVRNLTSVYGQIKKGTVRRVTERRIEFLTQDDLPCLILAIDDYGKSCSSRRRSRSLLHQNLGQPHLEEVLTKGNSSASGSLKKHVQQLMLQQHDQATELPGTADHSHQQDMASASSRTSNDVHAPDSTLFPAWTLQQAQRCPTSQGSVLVLAPYLRENRCALGDEAAGYSVTFNCNDLGLCPAGLPILDDYVGWSRHAFVVASTIGDDNASGETPIILSGATLDFQNTDYILDWKSGRMVVTADGRFALRPSWFQKYQDDSATNSRTVVLLSSDRSAVASGSAQEQEVRGFPGTFWGMRGSVSYAGYTGYLSRSFPVGASPGVAMARHLLAGGTVASYPGTGAADLLTGTVFKSYAYRPGATLLDRCAANCGALRCNEGTGEVCNALTGTCDIRCDGKQDGAPCKLRGFDSTCAVGVCKDLCKSALCSATACQELLVPEGSLCPPASGVCNARTKPDGTSCDHAGTTGACSNGICARLYTIYYRVEGPVASFPSPLNSPAALTAFGAAVIRSLGLRAAYPVSRVQTVVFKIIANAQRAIASSRNNNNNSMDNIAASMGVLANSNSRSGRAIPQQAVETQVVVYRLSLPDSDLLPPEIEFNILASAPRLSLTAPFGAGLTVQRSDSTANVVNPIDYCAIRQTPCVRMRRARPAQAHTPLPTFRMARHVAATGQQPAPAAPRFVFHQQLHAPTTLVARSSLLSMVAALSLLRAVLAGYVWNNNAAVCVGAPCSNPPTSPALPTSANWNCAASGTTANGGQCSASCNPGYTASGTTFSTCSGGGWTSGANTLVCFSNGGGSSGSGACSNPPTSPALPTYANWDCPSPGTTASGGQCSASCSSGYTATGSTYGTCSGGGWTTGANTLVCTSAGGGSSGSGACSNPPTSPALPNNANWDCPSPGTTASGGNCSASCSSGYTASGNTYGTCSGGGWTTGANTLAHA</sequence>
<evidence type="ECO:0000256" key="3">
    <source>
        <dbReference type="SAM" id="SignalP"/>
    </source>
</evidence>
<keyword evidence="6" id="KW-1185">Reference proteome</keyword>
<name>A0A383V799_TETOB</name>
<dbReference type="InterPro" id="IPR000436">
    <property type="entry name" value="Sushi_SCR_CCP_dom"/>
</dbReference>
<evidence type="ECO:0000313" key="6">
    <source>
        <dbReference type="Proteomes" id="UP000256970"/>
    </source>
</evidence>
<keyword evidence="3" id="KW-0732">Signal</keyword>
<dbReference type="Proteomes" id="UP000256970">
    <property type="component" value="Unassembled WGS sequence"/>
</dbReference>
<proteinExistence type="predicted"/>
<evidence type="ECO:0000256" key="1">
    <source>
        <dbReference type="ARBA" id="ARBA00023157"/>
    </source>
</evidence>
<feature type="domain" description="Sushi" evidence="4">
    <location>
        <begin position="1039"/>
        <end position="1103"/>
    </location>
</feature>
<reference evidence="5 6" key="1">
    <citation type="submission" date="2016-10" db="EMBL/GenBank/DDBJ databases">
        <authorList>
            <person name="Cai Z."/>
        </authorList>
    </citation>
    <scope>NUCLEOTIDE SEQUENCE [LARGE SCALE GENOMIC DNA]</scope>
</reference>